<gene>
    <name evidence="11" type="ORF">ABUE31_12960</name>
</gene>
<feature type="transmembrane region" description="Helical" evidence="9">
    <location>
        <begin position="42"/>
        <end position="59"/>
    </location>
</feature>
<evidence type="ECO:0000256" key="3">
    <source>
        <dbReference type="ARBA" id="ARBA00022448"/>
    </source>
</evidence>
<dbReference type="Pfam" id="PF01061">
    <property type="entry name" value="ABC2_membrane"/>
    <property type="match status" value="1"/>
</dbReference>
<evidence type="ECO:0000256" key="8">
    <source>
        <dbReference type="ARBA" id="ARBA00023136"/>
    </source>
</evidence>
<dbReference type="Proteomes" id="UP001556196">
    <property type="component" value="Unassembled WGS sequence"/>
</dbReference>
<dbReference type="RefSeq" id="WP_367724017.1">
    <property type="nucleotide sequence ID" value="NZ_JBFOCI010000003.1"/>
</dbReference>
<sequence length="262" mass="28454">MLELARSGLADLGAAIRLRNVWWELASEDIVDAHRKTLLGPIWPLLNFLLLVVALVLVLDNGGGGFSFAAYVASGMLVWFYISDVLSMSVTLFTREQAFIKGTVLPVSVYVLRQTLLVATRFLYALAGAVPILLFTGIEVTPALLSLLPAFAVMLLAAPATAVVLGIAGAYAPDLQFVVTNAVRLLMFVTPIFWTAGELGGIRGVLFHWNPFTHFIEIVRTPLIQGVVPLGSWAVVLTLTAFLLMGALFLLGKFKRLIVFQV</sequence>
<evidence type="ECO:0000256" key="2">
    <source>
        <dbReference type="ARBA" id="ARBA00007783"/>
    </source>
</evidence>
<protein>
    <submittedName>
        <fullName evidence="11">ABC transporter permease</fullName>
    </submittedName>
</protein>
<keyword evidence="6 9" id="KW-1133">Transmembrane helix</keyword>
<keyword evidence="8 9" id="KW-0472">Membrane</keyword>
<dbReference type="PANTHER" id="PTHR30413">
    <property type="entry name" value="INNER MEMBRANE TRANSPORT PERMEASE"/>
    <property type="match status" value="1"/>
</dbReference>
<evidence type="ECO:0000256" key="4">
    <source>
        <dbReference type="ARBA" id="ARBA00022475"/>
    </source>
</evidence>
<organism evidence="11 12">
    <name type="scientific">Mesorhizobium marinum</name>
    <dbReference type="NCBI Taxonomy" id="3228790"/>
    <lineage>
        <taxon>Bacteria</taxon>
        <taxon>Pseudomonadati</taxon>
        <taxon>Pseudomonadota</taxon>
        <taxon>Alphaproteobacteria</taxon>
        <taxon>Hyphomicrobiales</taxon>
        <taxon>Phyllobacteriaceae</taxon>
        <taxon>Mesorhizobium</taxon>
    </lineage>
</organism>
<evidence type="ECO:0000313" key="11">
    <source>
        <dbReference type="EMBL" id="MEW9806894.1"/>
    </source>
</evidence>
<keyword evidence="3" id="KW-0813">Transport</keyword>
<feature type="transmembrane region" description="Helical" evidence="9">
    <location>
        <begin position="230"/>
        <end position="251"/>
    </location>
</feature>
<dbReference type="InterPro" id="IPR013525">
    <property type="entry name" value="ABC2_TM"/>
</dbReference>
<feature type="transmembrane region" description="Helical" evidence="9">
    <location>
        <begin position="151"/>
        <end position="173"/>
    </location>
</feature>
<evidence type="ECO:0000256" key="5">
    <source>
        <dbReference type="ARBA" id="ARBA00022692"/>
    </source>
</evidence>
<feature type="transmembrane region" description="Helical" evidence="9">
    <location>
        <begin position="65"/>
        <end position="82"/>
    </location>
</feature>
<keyword evidence="4" id="KW-1003">Cell membrane</keyword>
<evidence type="ECO:0000256" key="9">
    <source>
        <dbReference type="SAM" id="Phobius"/>
    </source>
</evidence>
<dbReference type="EMBL" id="JBFOCI010000003">
    <property type="protein sequence ID" value="MEW9806894.1"/>
    <property type="molecule type" value="Genomic_DNA"/>
</dbReference>
<name>A0ABV3R0P1_9HYPH</name>
<feature type="transmembrane region" description="Helical" evidence="9">
    <location>
        <begin position="185"/>
        <end position="210"/>
    </location>
</feature>
<keyword evidence="7" id="KW-0762">Sugar transport</keyword>
<feature type="domain" description="ABC-2 type transporter transmembrane" evidence="10">
    <location>
        <begin position="25"/>
        <end position="221"/>
    </location>
</feature>
<evidence type="ECO:0000313" key="12">
    <source>
        <dbReference type="Proteomes" id="UP001556196"/>
    </source>
</evidence>
<feature type="transmembrane region" description="Helical" evidence="9">
    <location>
        <begin position="122"/>
        <end position="145"/>
    </location>
</feature>
<evidence type="ECO:0000256" key="7">
    <source>
        <dbReference type="ARBA" id="ARBA00023047"/>
    </source>
</evidence>
<reference evidence="11 12" key="1">
    <citation type="submission" date="2024-06" db="EMBL/GenBank/DDBJ databases">
        <authorList>
            <person name="Tuo L."/>
        </authorList>
    </citation>
    <scope>NUCLEOTIDE SEQUENCE [LARGE SCALE GENOMIC DNA]</scope>
    <source>
        <strain evidence="11 12">ZMM04-5</strain>
    </source>
</reference>
<keyword evidence="7" id="KW-0625">Polysaccharide transport</keyword>
<comment type="caution">
    <text evidence="11">The sequence shown here is derived from an EMBL/GenBank/DDBJ whole genome shotgun (WGS) entry which is preliminary data.</text>
</comment>
<keyword evidence="12" id="KW-1185">Reference proteome</keyword>
<accession>A0ABV3R0P1</accession>
<comment type="similarity">
    <text evidence="2">Belongs to the ABC-2 integral membrane protein family.</text>
</comment>
<evidence type="ECO:0000256" key="1">
    <source>
        <dbReference type="ARBA" id="ARBA00004651"/>
    </source>
</evidence>
<comment type="subcellular location">
    <subcellularLocation>
        <location evidence="1">Cell membrane</location>
        <topology evidence="1">Multi-pass membrane protein</topology>
    </subcellularLocation>
</comment>
<dbReference type="PANTHER" id="PTHR30413:SF10">
    <property type="entry name" value="CAPSULE POLYSACCHARIDE EXPORT INNER-MEMBRANE PROTEIN CTRC"/>
    <property type="match status" value="1"/>
</dbReference>
<evidence type="ECO:0000259" key="10">
    <source>
        <dbReference type="Pfam" id="PF01061"/>
    </source>
</evidence>
<keyword evidence="5 9" id="KW-0812">Transmembrane</keyword>
<proteinExistence type="inferred from homology"/>
<evidence type="ECO:0000256" key="6">
    <source>
        <dbReference type="ARBA" id="ARBA00022989"/>
    </source>
</evidence>